<keyword evidence="1" id="KW-1133">Transmembrane helix</keyword>
<comment type="caution">
    <text evidence="2">The sequence shown here is derived from an EMBL/GenBank/DDBJ whole genome shotgun (WGS) entry which is preliminary data.</text>
</comment>
<dbReference type="Proteomes" id="UP001642540">
    <property type="component" value="Unassembled WGS sequence"/>
</dbReference>
<feature type="transmembrane region" description="Helical" evidence="1">
    <location>
        <begin position="135"/>
        <end position="161"/>
    </location>
</feature>
<feature type="transmembrane region" description="Helical" evidence="1">
    <location>
        <begin position="20"/>
        <end position="45"/>
    </location>
</feature>
<keyword evidence="1" id="KW-0472">Membrane</keyword>
<evidence type="ECO:0000256" key="1">
    <source>
        <dbReference type="SAM" id="Phobius"/>
    </source>
</evidence>
<organism evidence="2 3">
    <name type="scientific">Orchesella dallaii</name>
    <dbReference type="NCBI Taxonomy" id="48710"/>
    <lineage>
        <taxon>Eukaryota</taxon>
        <taxon>Metazoa</taxon>
        <taxon>Ecdysozoa</taxon>
        <taxon>Arthropoda</taxon>
        <taxon>Hexapoda</taxon>
        <taxon>Collembola</taxon>
        <taxon>Entomobryomorpha</taxon>
        <taxon>Entomobryoidea</taxon>
        <taxon>Orchesellidae</taxon>
        <taxon>Orchesellinae</taxon>
        <taxon>Orchesella</taxon>
    </lineage>
</organism>
<dbReference type="EMBL" id="CAXLJM020000092">
    <property type="protein sequence ID" value="CAL8132167.1"/>
    <property type="molecule type" value="Genomic_DNA"/>
</dbReference>
<keyword evidence="3" id="KW-1185">Reference proteome</keyword>
<name>A0ABP1RP74_9HEXA</name>
<gene>
    <name evidence="2" type="ORF">ODALV1_LOCUS24503</name>
</gene>
<evidence type="ECO:0000313" key="3">
    <source>
        <dbReference type="Proteomes" id="UP001642540"/>
    </source>
</evidence>
<reference evidence="2 3" key="1">
    <citation type="submission" date="2024-08" db="EMBL/GenBank/DDBJ databases">
        <authorList>
            <person name="Cucini C."/>
            <person name="Frati F."/>
        </authorList>
    </citation>
    <scope>NUCLEOTIDE SEQUENCE [LARGE SCALE GENOMIC DNA]</scope>
</reference>
<accession>A0ABP1RP74</accession>
<feature type="transmembrane region" description="Helical" evidence="1">
    <location>
        <begin position="80"/>
        <end position="103"/>
    </location>
</feature>
<evidence type="ECO:0000313" key="2">
    <source>
        <dbReference type="EMBL" id="CAL8132167.1"/>
    </source>
</evidence>
<sequence length="272" mass="31766">MFNTYMPDYDPETARNSKLLEFLMVSVISNMMGTSLLLSLVFIIFPQVPACFGNIIPPEYFTLPVRIVHTLYYVHMSTVIYANFSAVIAVLITYMFQMVPFVLNEFRMNGVQKYKTMRGFRTARNIMLEYRSIQILHLAFMDVFGNILIPLHFLIMKLVVFSNVVVIRYHNEMHPGVMAMLGIWSILGTAFWCATLALGGYVFRKSLETRRSWKNWKWKSRFDGVIMAKFRKSCKQFMISYGNIYVIRRHSILKFMKGLTCGTFRVLLTIKK</sequence>
<feature type="transmembrane region" description="Helical" evidence="1">
    <location>
        <begin position="181"/>
        <end position="203"/>
    </location>
</feature>
<protein>
    <submittedName>
        <fullName evidence="2">Uncharacterized protein</fullName>
    </submittedName>
</protein>
<proteinExistence type="predicted"/>
<keyword evidence="1" id="KW-0812">Transmembrane</keyword>